<dbReference type="EMBL" id="JBHSOZ010000002">
    <property type="protein sequence ID" value="MFC5711628.1"/>
    <property type="molecule type" value="Genomic_DNA"/>
</dbReference>
<evidence type="ECO:0000313" key="3">
    <source>
        <dbReference type="Proteomes" id="UP001596142"/>
    </source>
</evidence>
<name>A0ABW0YME4_9BACI</name>
<feature type="transmembrane region" description="Helical" evidence="1">
    <location>
        <begin position="276"/>
        <end position="298"/>
    </location>
</feature>
<feature type="transmembrane region" description="Helical" evidence="1">
    <location>
        <begin position="216"/>
        <end position="232"/>
    </location>
</feature>
<keyword evidence="1" id="KW-0812">Transmembrane</keyword>
<dbReference type="Pfam" id="PF09991">
    <property type="entry name" value="DUF2232"/>
    <property type="match status" value="1"/>
</dbReference>
<dbReference type="PANTHER" id="PTHR41324:SF1">
    <property type="entry name" value="DUF2232 DOMAIN-CONTAINING PROTEIN"/>
    <property type="match status" value="1"/>
</dbReference>
<accession>A0ABW0YME4</accession>
<keyword evidence="1" id="KW-0472">Membrane</keyword>
<evidence type="ECO:0000313" key="2">
    <source>
        <dbReference type="EMBL" id="MFC5711628.1"/>
    </source>
</evidence>
<sequence length="313" mass="35019">MQRTKALTEGALLTGLFIVLMLMALWVPVINMIVLWFLPLPFIVYVVRHGVGAGLVMWGVAFLLSFIISGLFGFPFTFFFGAGGIIVGEMIRRKKEALAVLVGGSLAYIFGLLLLYIGSIVLFDINVVQTSQEMMRQSMETAENMLGGLGQETDEEAMAVWREALDQLQYLIPVILILTGITFALVTQLIAHVILRRLREPVEPFPPFREVNFPRSLLWYYLVAAVLVIVGLEEGTSMYIVVANIFPILELAMTIQGITVMFTYTHAKSMSKALPILLVIVGIFLPFILYLIRILGIIDLGFNLKKRIETDKK</sequence>
<gene>
    <name evidence="2" type="ORF">ACFPU1_02415</name>
</gene>
<proteinExistence type="predicted"/>
<dbReference type="PANTHER" id="PTHR41324">
    <property type="entry name" value="MEMBRANE PROTEIN-RELATED"/>
    <property type="match status" value="1"/>
</dbReference>
<reference evidence="3" key="1">
    <citation type="journal article" date="2019" name="Int. J. Syst. Evol. Microbiol.">
        <title>The Global Catalogue of Microorganisms (GCM) 10K type strain sequencing project: providing services to taxonomists for standard genome sequencing and annotation.</title>
        <authorList>
            <consortium name="The Broad Institute Genomics Platform"/>
            <consortium name="The Broad Institute Genome Sequencing Center for Infectious Disease"/>
            <person name="Wu L."/>
            <person name="Ma J."/>
        </authorList>
    </citation>
    <scope>NUCLEOTIDE SEQUENCE [LARGE SCALE GENOMIC DNA]</scope>
    <source>
        <strain evidence="3">CECT 7184</strain>
    </source>
</reference>
<keyword evidence="3" id="KW-1185">Reference proteome</keyword>
<feature type="transmembrane region" description="Helical" evidence="1">
    <location>
        <begin position="98"/>
        <end position="123"/>
    </location>
</feature>
<feature type="transmembrane region" description="Helical" evidence="1">
    <location>
        <begin position="58"/>
        <end position="86"/>
    </location>
</feature>
<protein>
    <submittedName>
        <fullName evidence="2">YybS family protein</fullName>
    </submittedName>
</protein>
<evidence type="ECO:0000256" key="1">
    <source>
        <dbReference type="SAM" id="Phobius"/>
    </source>
</evidence>
<dbReference type="Proteomes" id="UP001596142">
    <property type="component" value="Unassembled WGS sequence"/>
</dbReference>
<keyword evidence="1" id="KW-1133">Transmembrane helix</keyword>
<feature type="transmembrane region" description="Helical" evidence="1">
    <location>
        <begin position="238"/>
        <end position="264"/>
    </location>
</feature>
<comment type="caution">
    <text evidence="2">The sequence shown here is derived from an EMBL/GenBank/DDBJ whole genome shotgun (WGS) entry which is preliminary data.</text>
</comment>
<dbReference type="InterPro" id="IPR018710">
    <property type="entry name" value="DUF2232"/>
</dbReference>
<dbReference type="RefSeq" id="WP_054636259.1">
    <property type="nucleotide sequence ID" value="NZ_JBHSOZ010000002.1"/>
</dbReference>
<feature type="transmembrane region" description="Helical" evidence="1">
    <location>
        <begin position="170"/>
        <end position="195"/>
    </location>
</feature>
<feature type="transmembrane region" description="Helical" evidence="1">
    <location>
        <begin position="12"/>
        <end position="38"/>
    </location>
</feature>
<organism evidence="2 3">
    <name type="scientific">Thalassorhabdus alkalitolerans</name>
    <dbReference type="NCBI Taxonomy" id="2282697"/>
    <lineage>
        <taxon>Bacteria</taxon>
        <taxon>Bacillati</taxon>
        <taxon>Bacillota</taxon>
        <taxon>Bacilli</taxon>
        <taxon>Bacillales</taxon>
        <taxon>Bacillaceae</taxon>
        <taxon>Thalassorhabdus</taxon>
    </lineage>
</organism>